<accession>A0ABV2RXL0</accession>
<reference evidence="1 2" key="1">
    <citation type="submission" date="2024-06" db="EMBL/GenBank/DDBJ databases">
        <title>Genomic Encyclopedia of Type Strains, Phase V (KMG-V): Genome sequencing to study the core and pangenomes of soil and plant-associated prokaryotes.</title>
        <authorList>
            <person name="Whitman W."/>
        </authorList>
    </citation>
    <scope>NUCLEOTIDE SEQUENCE [LARGE SCALE GENOMIC DNA]</scope>
    <source>
        <strain evidence="1 2">USDA 160</strain>
    </source>
</reference>
<evidence type="ECO:0000313" key="2">
    <source>
        <dbReference type="Proteomes" id="UP001549291"/>
    </source>
</evidence>
<proteinExistence type="predicted"/>
<comment type="caution">
    <text evidence="1">The sequence shown here is derived from an EMBL/GenBank/DDBJ whole genome shotgun (WGS) entry which is preliminary data.</text>
</comment>
<organism evidence="1 2">
    <name type="scientific">Bradyrhizobium japonicum</name>
    <dbReference type="NCBI Taxonomy" id="375"/>
    <lineage>
        <taxon>Bacteria</taxon>
        <taxon>Pseudomonadati</taxon>
        <taxon>Pseudomonadota</taxon>
        <taxon>Alphaproteobacteria</taxon>
        <taxon>Hyphomicrobiales</taxon>
        <taxon>Nitrobacteraceae</taxon>
        <taxon>Bradyrhizobium</taxon>
    </lineage>
</organism>
<dbReference type="RefSeq" id="WP_354270183.1">
    <property type="nucleotide sequence ID" value="NZ_JBEPTQ010000002.1"/>
</dbReference>
<dbReference type="Proteomes" id="UP001549291">
    <property type="component" value="Unassembled WGS sequence"/>
</dbReference>
<protein>
    <submittedName>
        <fullName evidence="1">Uncharacterized protein</fullName>
    </submittedName>
</protein>
<sequence length="203" mass="22339">MDIHHLLWSYAVMLGLKQFLYRRAAPVLDLSGAALYERLRALVDLGAIDVLPGRGPGSGVPFTPQNFAVVLISLLGARSLSEVDQYVVDLCNAPPAGTLPKGTSRTHWLELGKPTFASDFGRILSGKNTVWRHSESRPRNFGGVRVTRPWRAQIIDSPSGANPITYYPDDSDKFMFEKSINITAEIGGHLLSNLVKICTDDFD</sequence>
<dbReference type="EMBL" id="JBEPTQ010000002">
    <property type="protein sequence ID" value="MET4721668.1"/>
    <property type="molecule type" value="Genomic_DNA"/>
</dbReference>
<evidence type="ECO:0000313" key="1">
    <source>
        <dbReference type="EMBL" id="MET4721668.1"/>
    </source>
</evidence>
<name>A0ABV2RXL0_BRAJP</name>
<keyword evidence="2" id="KW-1185">Reference proteome</keyword>
<gene>
    <name evidence="1" type="ORF">ABIF63_005774</name>
</gene>